<sequence length="493" mass="54512">MEDKVANFTECTEAQIERLSTGVPGLGEILGGGFIAQRAYLIRGAPGTGKTILGLHFLTAGALQGEPCLFVTLGETEEQIRSNAASLGYNLEGISFLDLSPAPEFFTEDQSYDIFHPSEVEREPITRKIIEQVEAIRPTRVFLDALTQFRYLSTDSLEFHKQAFSFLRYLSESGATVVFTSDSSQQAPDDDLQFMCDGIIQLECNDMERSLCVTKMRGSSFRMGHHSFRLTPRGMEVSPVLVPDLQREGLAPIFTGELTASGIAELDALLHGGLDRGTTTVLTGPSGVGKTTVGMQFMKASASRQEKAVVYIFEEGLESLLRRCEAINLAVRPLIESQMLSVVPIEPLSFTADEFSRLVCRDLEQNNTRIVMIDSVAGYRMSLRGKDLISHLHALTRYLKSKGVSTILINELKTLSGDFHISEIGISYLADDIIFLRYLELNGELRKAIGVIKKRVGDFEKTLREVQITPDGLKLSEPLTRLRGLLSSQVQLT</sequence>
<protein>
    <recommendedName>
        <fullName evidence="1">non-specific serine/threonine protein kinase</fullName>
        <ecNumber evidence="1">2.7.11.1</ecNumber>
    </recommendedName>
</protein>
<dbReference type="AlphaFoldDB" id="A0A1A9F170"/>
<proteinExistence type="predicted"/>
<evidence type="ECO:0000256" key="2">
    <source>
        <dbReference type="ARBA" id="ARBA00022553"/>
    </source>
</evidence>
<dbReference type="PANTHER" id="PTHR42926:SF1">
    <property type="entry name" value="CIRCADIAN CLOCK OSCILLATOR PROTEIN KAIC 1"/>
    <property type="match status" value="1"/>
</dbReference>
<dbReference type="PANTHER" id="PTHR42926">
    <property type="match status" value="1"/>
</dbReference>
<dbReference type="Proteomes" id="UP000078070">
    <property type="component" value="Chromosome"/>
</dbReference>
<dbReference type="EC" id="2.7.11.1" evidence="1"/>
<dbReference type="PIRSF" id="PIRSF039117">
    <property type="entry name" value="KaiC"/>
    <property type="match status" value="1"/>
</dbReference>
<dbReference type="EMBL" id="CP015839">
    <property type="protein sequence ID" value="ANG63618.1"/>
    <property type="molecule type" value="Genomic_DNA"/>
</dbReference>
<organism evidence="8 9">
    <name type="scientific">Marinobacterium aestuarii</name>
    <dbReference type="NCBI Taxonomy" id="1821621"/>
    <lineage>
        <taxon>Bacteria</taxon>
        <taxon>Pseudomonadati</taxon>
        <taxon>Pseudomonadota</taxon>
        <taxon>Gammaproteobacteria</taxon>
        <taxon>Oceanospirillales</taxon>
        <taxon>Oceanospirillaceae</taxon>
        <taxon>Marinobacterium</taxon>
    </lineage>
</organism>
<gene>
    <name evidence="8" type="ORF">A8C75_14795</name>
</gene>
<dbReference type="RefSeq" id="WP_067383969.1">
    <property type="nucleotide sequence ID" value="NZ_CP015839.1"/>
</dbReference>
<accession>A0A1A9F170</accession>
<keyword evidence="6" id="KW-0378">Hydrolase</keyword>
<feature type="domain" description="KaiC" evidence="7">
    <location>
        <begin position="257"/>
        <end position="489"/>
    </location>
</feature>
<dbReference type="Gene3D" id="3.40.50.300">
    <property type="entry name" value="P-loop containing nucleotide triphosphate hydrolases"/>
    <property type="match status" value="2"/>
</dbReference>
<keyword evidence="2" id="KW-0597">Phosphoprotein</keyword>
<dbReference type="InterPro" id="IPR027417">
    <property type="entry name" value="P-loop_NTPase"/>
</dbReference>
<dbReference type="PRINTS" id="PR01874">
    <property type="entry name" value="DNAREPAIRADA"/>
</dbReference>
<keyword evidence="5" id="KW-0418">Kinase</keyword>
<dbReference type="GO" id="GO:0016787">
    <property type="term" value="F:hydrolase activity"/>
    <property type="evidence" value="ECO:0007669"/>
    <property type="project" value="UniProtKB-KW"/>
</dbReference>
<evidence type="ECO:0000313" key="8">
    <source>
        <dbReference type="EMBL" id="ANG63618.1"/>
    </source>
</evidence>
<dbReference type="InterPro" id="IPR051347">
    <property type="entry name" value="Circadian_clock_KaiC-rel"/>
</dbReference>
<evidence type="ECO:0000259" key="7">
    <source>
        <dbReference type="PROSITE" id="PS51146"/>
    </source>
</evidence>
<keyword evidence="3" id="KW-0808">Transferase</keyword>
<evidence type="ECO:0000256" key="4">
    <source>
        <dbReference type="ARBA" id="ARBA00022737"/>
    </source>
</evidence>
<keyword evidence="4" id="KW-0677">Repeat</keyword>
<feature type="domain" description="KaiC" evidence="7">
    <location>
        <begin position="17"/>
        <end position="251"/>
    </location>
</feature>
<dbReference type="KEGG" id="mars:A8C75_14795"/>
<dbReference type="InterPro" id="IPR030665">
    <property type="entry name" value="KaiC"/>
</dbReference>
<evidence type="ECO:0000256" key="5">
    <source>
        <dbReference type="ARBA" id="ARBA00022777"/>
    </source>
</evidence>
<dbReference type="SUPFAM" id="SSF52540">
    <property type="entry name" value="P-loop containing nucleoside triphosphate hydrolases"/>
    <property type="match status" value="2"/>
</dbReference>
<dbReference type="GO" id="GO:0004674">
    <property type="term" value="F:protein serine/threonine kinase activity"/>
    <property type="evidence" value="ECO:0007669"/>
    <property type="project" value="UniProtKB-EC"/>
</dbReference>
<name>A0A1A9F170_9GAMM</name>
<dbReference type="InterPro" id="IPR010624">
    <property type="entry name" value="KaiC_dom"/>
</dbReference>
<dbReference type="GO" id="GO:0005524">
    <property type="term" value="F:ATP binding"/>
    <property type="evidence" value="ECO:0007669"/>
    <property type="project" value="InterPro"/>
</dbReference>
<evidence type="ECO:0000313" key="9">
    <source>
        <dbReference type="Proteomes" id="UP000078070"/>
    </source>
</evidence>
<keyword evidence="9" id="KW-1185">Reference proteome</keyword>
<dbReference type="OrthoDB" id="9787927at2"/>
<dbReference type="Pfam" id="PF06745">
    <property type="entry name" value="ATPase"/>
    <property type="match status" value="2"/>
</dbReference>
<dbReference type="PROSITE" id="PS51146">
    <property type="entry name" value="KAIC"/>
    <property type="match status" value="2"/>
</dbReference>
<dbReference type="STRING" id="1821621.A8C75_14795"/>
<evidence type="ECO:0000256" key="3">
    <source>
        <dbReference type="ARBA" id="ARBA00022679"/>
    </source>
</evidence>
<reference evidence="8 9" key="2">
    <citation type="journal article" date="2018" name="Int. J. Syst. Evol. Microbiol.">
        <title>Marinobacterium aestuarii sp. nov., a benzene-degrading marine bacterium isolated from estuary sediment.</title>
        <authorList>
            <person name="Bae S.S."/>
            <person name="Jung J."/>
            <person name="Chung D."/>
            <person name="Baek K."/>
        </authorList>
    </citation>
    <scope>NUCLEOTIDE SEQUENCE [LARGE SCALE GENOMIC DNA]</scope>
    <source>
        <strain evidence="8 9">ST58-10</strain>
    </source>
</reference>
<evidence type="ECO:0000256" key="6">
    <source>
        <dbReference type="ARBA" id="ARBA00022801"/>
    </source>
</evidence>
<reference evidence="9" key="1">
    <citation type="submission" date="2016-05" db="EMBL/GenBank/DDBJ databases">
        <authorList>
            <person name="Baek K."/>
            <person name="Yang S.-J."/>
        </authorList>
    </citation>
    <scope>NUCLEOTIDE SEQUENCE [LARGE SCALE GENOMIC DNA]</scope>
    <source>
        <strain evidence="9">ST58-10</strain>
    </source>
</reference>
<evidence type="ECO:0000256" key="1">
    <source>
        <dbReference type="ARBA" id="ARBA00012513"/>
    </source>
</evidence>
<dbReference type="InterPro" id="IPR014774">
    <property type="entry name" value="KaiC-like_dom"/>
</dbReference>